<evidence type="ECO:0000313" key="30">
    <source>
        <dbReference type="Proteomes" id="UP000323506"/>
    </source>
</evidence>
<evidence type="ECO:0000256" key="27">
    <source>
        <dbReference type="RuleBase" id="RU361193"/>
    </source>
</evidence>
<evidence type="ECO:0000256" key="9">
    <source>
        <dbReference type="ARBA" id="ARBA00022801"/>
    </source>
</evidence>
<keyword evidence="17 26" id="KW-1015">Disulfide bond</keyword>
<evidence type="ECO:0000256" key="23">
    <source>
        <dbReference type="ARBA" id="ARBA00060399"/>
    </source>
</evidence>
<dbReference type="Pfam" id="PF01532">
    <property type="entry name" value="Glyco_hydro_47"/>
    <property type="match status" value="1"/>
</dbReference>
<evidence type="ECO:0000256" key="25">
    <source>
        <dbReference type="PIRSR" id="PIRSR601382-2"/>
    </source>
</evidence>
<evidence type="ECO:0000256" key="16">
    <source>
        <dbReference type="ARBA" id="ARBA00023136"/>
    </source>
</evidence>
<keyword evidence="8 25" id="KW-0479">Metal-binding</keyword>
<dbReference type="PRINTS" id="PR00747">
    <property type="entry name" value="GLYHDRLASE47"/>
</dbReference>
<dbReference type="GO" id="GO:0004571">
    <property type="term" value="F:mannosyl-oligosaccharide 1,2-alpha-mannosidase activity"/>
    <property type="evidence" value="ECO:0007669"/>
    <property type="project" value="UniProtKB-EC"/>
</dbReference>
<dbReference type="Gene3D" id="1.50.10.10">
    <property type="match status" value="1"/>
</dbReference>
<dbReference type="PANTHER" id="PTHR11742:SF6">
    <property type="entry name" value="MANNOSYL-OLIGOSACCHARIDE ALPHA-1,2-MANNOSIDASE IA-RELATED"/>
    <property type="match status" value="1"/>
</dbReference>
<feature type="active site" evidence="24">
    <location>
        <position position="434"/>
    </location>
</feature>
<keyword evidence="27" id="KW-0326">Glycosidase</keyword>
<accession>A0A5D2DE20</accession>
<evidence type="ECO:0000256" key="7">
    <source>
        <dbReference type="ARBA" id="ARBA00022692"/>
    </source>
</evidence>
<evidence type="ECO:0000256" key="17">
    <source>
        <dbReference type="ARBA" id="ARBA00023157"/>
    </source>
</evidence>
<keyword evidence="12" id="KW-0735">Signal-anchor</keyword>
<comment type="catalytic activity">
    <reaction evidence="21">
        <text>N(4)-(alpha-D-Man-(1-&gt;2)-alpha-D-Man-(1-&gt;2)-alpha-D-Man-(1-&gt;3)-[alpha-D-Man-(1-&gt;2)-alpha-D-Man-(1-&gt;3)-[alpha-D-Man-(1-&gt;2)-alpha-D-Man-(1-&gt;6)]-alpha-D-Man-(1-&gt;6)]-beta-D-Man-(1-&gt;4)-beta-D-GlcNAc-(1-&gt;4)-beta-D-GlcNAc)-L-asparaginyl-[protein] (N-glucan mannose isomer 9A1,2,3B1,2,3) + 4 H2O = N(4)-(alpha-D-Man-(1-&gt;3)-[alpha-D-Man-(1-&gt;3)-[alpha-D-Man-(1-&gt;6)]-alpha-D-Man-(1-&gt;6)]-beta-D-Man-(1-&gt;4)-beta-D-GlcNAc-(1-&gt;4)-beta-D-GlcNAc)-L-asparaginyl-[protein] (N-glucan mannose isomer 5A1,2) + 4 beta-D-mannose</text>
        <dbReference type="Rhea" id="RHEA:56008"/>
        <dbReference type="Rhea" id="RHEA-COMP:14356"/>
        <dbReference type="Rhea" id="RHEA-COMP:14367"/>
        <dbReference type="ChEBI" id="CHEBI:15377"/>
        <dbReference type="ChEBI" id="CHEBI:28563"/>
        <dbReference type="ChEBI" id="CHEBI:59087"/>
        <dbReference type="ChEBI" id="CHEBI:139493"/>
        <dbReference type="EC" id="3.2.1.113"/>
    </reaction>
</comment>
<feature type="active site" description="Proton donor" evidence="24">
    <location>
        <position position="169"/>
    </location>
</feature>
<evidence type="ECO:0000256" key="26">
    <source>
        <dbReference type="PIRSR" id="PIRSR601382-3"/>
    </source>
</evidence>
<comment type="cofactor">
    <cofactor evidence="1 25">
        <name>Ca(2+)</name>
        <dbReference type="ChEBI" id="CHEBI:29108"/>
    </cofactor>
</comment>
<evidence type="ECO:0000256" key="20">
    <source>
        <dbReference type="ARBA" id="ARBA00047669"/>
    </source>
</evidence>
<evidence type="ECO:0000256" key="2">
    <source>
        <dbReference type="ARBA" id="ARBA00001936"/>
    </source>
</evidence>
<evidence type="ECO:0000256" key="24">
    <source>
        <dbReference type="PIRSR" id="PIRSR601382-1"/>
    </source>
</evidence>
<keyword evidence="30" id="KW-1185">Reference proteome</keyword>
<evidence type="ECO:0000256" key="28">
    <source>
        <dbReference type="SAM" id="Coils"/>
    </source>
</evidence>
<dbReference type="AlphaFoldDB" id="A0A5D2DE20"/>
<dbReference type="GO" id="GO:0005509">
    <property type="term" value="F:calcium ion binding"/>
    <property type="evidence" value="ECO:0007669"/>
    <property type="project" value="InterPro"/>
</dbReference>
<comment type="similarity">
    <text evidence="6 27">Belongs to the glycosyl hydrolase 47 family.</text>
</comment>
<gene>
    <name evidence="29" type="ORF">ES288_D02G131200v1</name>
</gene>
<feature type="active site" evidence="24">
    <location>
        <position position="301"/>
    </location>
</feature>
<dbReference type="GO" id="GO:0005783">
    <property type="term" value="C:endoplasmic reticulum"/>
    <property type="evidence" value="ECO:0007669"/>
    <property type="project" value="TreeGrafter"/>
</dbReference>
<evidence type="ECO:0000313" key="29">
    <source>
        <dbReference type="EMBL" id="TYG79340.1"/>
    </source>
</evidence>
<dbReference type="InterPro" id="IPR036026">
    <property type="entry name" value="Seven-hairpin_glycosidases"/>
</dbReference>
<feature type="disulfide bond" evidence="26">
    <location>
        <begin position="366"/>
        <end position="398"/>
    </location>
</feature>
<comment type="subcellular location">
    <subcellularLocation>
        <location evidence="23">Endomembrane system</location>
        <topology evidence="23">Single-pass type II membrane protein</topology>
    </subcellularLocation>
    <subcellularLocation>
        <location evidence="4">Golgi apparatus membrane</location>
        <topology evidence="4">Single-pass membrane protein</topology>
    </subcellularLocation>
</comment>
<evidence type="ECO:0000256" key="4">
    <source>
        <dbReference type="ARBA" id="ARBA00004194"/>
    </source>
</evidence>
<dbReference type="GO" id="GO:0005975">
    <property type="term" value="P:carbohydrate metabolic process"/>
    <property type="evidence" value="ECO:0007669"/>
    <property type="project" value="InterPro"/>
</dbReference>
<name>A0A5D2DE20_GOSDA</name>
<feature type="coiled-coil region" evidence="28">
    <location>
        <begin position="49"/>
        <end position="76"/>
    </location>
</feature>
<feature type="active site" description="Proton donor" evidence="24">
    <location>
        <position position="412"/>
    </location>
</feature>
<dbReference type="GO" id="GO:0006491">
    <property type="term" value="P:N-glycan processing"/>
    <property type="evidence" value="ECO:0007669"/>
    <property type="project" value="UniProtKB-ARBA"/>
</dbReference>
<sequence>MARIRSSSSSSKFRYCNPSYYLKRPKRLALLLIVFVSATFFVWDRQTLVREHEVEVSKLTDEVHRLRDMLEELKSKAVPNDPIEMQRREKVKEAMVHAWSSYERYAWGNDELQPQSKDGVNSFGGLGATLIDSLDTLYIMGLDEQFQRAREWVANSLDFNKDYDASVFETTIRVVGGLLSAYDLSRDNVFLEKARDIADRLLPAWDTTTGIPYNVINLARGNAHNPGWAGGQSILADSGTEQLEFIALSQRTGDPKYQEKVEKVIVALNKTFPADGLLPIYINPDTATGSYSTITFGAMGDSFYEYLLKAWIQGNKTSSLKLYREMWETSMKGLLSLIRRSTPSSFAYICEKNGDSLTDKMDELACFAPGMLALGSSGYGPDEAKKFLSLAEELAWTCYSFYQSTPTKLAGENYFFNPGQDMTVGTSWNILRPETVESLFYLWRLTGNKTYQEWGWNIFQAFEKNSRIESGYVGLKDVNTGIKDNKMQSFFLAETLKYLYLLFSPPTVIPLDEWVFNTEAHPLRIVNRNDANLAALEGQHKPVIKIRSRKTGRLGGN</sequence>
<comment type="function">
    <text evidence="22">Class I alpha-mannosidase essential for early N-glycan processing. Progressively trims alpha-1,2-linked mannose residues. Produces Man(5)GlcNAc(2) from Man(8)GlcNAc(2), but only Man(6)GlcNAc(2) from Man(9)GlcNAc(2). Has difficulty acting on the terminal mannose of the b-branch. Involved in root development and cell wall biosynthesis.</text>
</comment>
<keyword evidence="10 25" id="KW-0106">Calcium</keyword>
<evidence type="ECO:0000256" key="3">
    <source>
        <dbReference type="ARBA" id="ARBA00001946"/>
    </source>
</evidence>
<evidence type="ECO:0000256" key="6">
    <source>
        <dbReference type="ARBA" id="ARBA00007658"/>
    </source>
</evidence>
<evidence type="ECO:0000256" key="22">
    <source>
        <dbReference type="ARBA" id="ARBA00058858"/>
    </source>
</evidence>
<evidence type="ECO:0000256" key="14">
    <source>
        <dbReference type="ARBA" id="ARBA00023034"/>
    </source>
</evidence>
<organism evidence="29 30">
    <name type="scientific">Gossypium darwinii</name>
    <name type="common">Darwin's cotton</name>
    <name type="synonym">Gossypium barbadense var. darwinii</name>
    <dbReference type="NCBI Taxonomy" id="34276"/>
    <lineage>
        <taxon>Eukaryota</taxon>
        <taxon>Viridiplantae</taxon>
        <taxon>Streptophyta</taxon>
        <taxon>Embryophyta</taxon>
        <taxon>Tracheophyta</taxon>
        <taxon>Spermatophyta</taxon>
        <taxon>Magnoliopsida</taxon>
        <taxon>eudicotyledons</taxon>
        <taxon>Gunneridae</taxon>
        <taxon>Pentapetalae</taxon>
        <taxon>rosids</taxon>
        <taxon>malvids</taxon>
        <taxon>Malvales</taxon>
        <taxon>Malvaceae</taxon>
        <taxon>Malvoideae</taxon>
        <taxon>Gossypium</taxon>
    </lineage>
</organism>
<feature type="binding site" evidence="25">
    <location>
        <position position="518"/>
    </location>
    <ligand>
        <name>Ca(2+)</name>
        <dbReference type="ChEBI" id="CHEBI:29108"/>
    </ligand>
</feature>
<evidence type="ECO:0000256" key="10">
    <source>
        <dbReference type="ARBA" id="ARBA00022837"/>
    </source>
</evidence>
<keyword evidence="18" id="KW-0325">Glycoprotein</keyword>
<keyword evidence="7" id="KW-0812">Transmembrane</keyword>
<keyword evidence="19" id="KW-0464">Manganese</keyword>
<evidence type="ECO:0000256" key="8">
    <source>
        <dbReference type="ARBA" id="ARBA00022723"/>
    </source>
</evidence>
<dbReference type="PANTHER" id="PTHR11742">
    <property type="entry name" value="MANNOSYL-OLIGOSACCHARIDE ALPHA-1,2-MANNOSIDASE-RELATED"/>
    <property type="match status" value="1"/>
</dbReference>
<evidence type="ECO:0000256" key="5">
    <source>
        <dbReference type="ARBA" id="ARBA00004922"/>
    </source>
</evidence>
<comment type="pathway">
    <text evidence="5">Protein modification; protein glycosylation.</text>
</comment>
<dbReference type="InterPro" id="IPR050749">
    <property type="entry name" value="Glycosyl_Hydrolase_47"/>
</dbReference>
<evidence type="ECO:0000256" key="21">
    <source>
        <dbReference type="ARBA" id="ARBA00048605"/>
    </source>
</evidence>
<evidence type="ECO:0000256" key="19">
    <source>
        <dbReference type="ARBA" id="ARBA00023211"/>
    </source>
</evidence>
<comment type="cofactor">
    <cofactor evidence="3">
        <name>Mg(2+)</name>
        <dbReference type="ChEBI" id="CHEBI:18420"/>
    </cofactor>
</comment>
<dbReference type="InterPro" id="IPR001382">
    <property type="entry name" value="Glyco_hydro_47"/>
</dbReference>
<evidence type="ECO:0000256" key="1">
    <source>
        <dbReference type="ARBA" id="ARBA00001913"/>
    </source>
</evidence>
<evidence type="ECO:0000256" key="18">
    <source>
        <dbReference type="ARBA" id="ARBA00023180"/>
    </source>
</evidence>
<protein>
    <recommendedName>
        <fullName evidence="27">alpha-1,2-Mannosidase</fullName>
        <ecNumber evidence="27">3.2.1.-</ecNumber>
    </recommendedName>
</protein>
<keyword evidence="11" id="KW-0460">Magnesium</keyword>
<dbReference type="EC" id="3.2.1.-" evidence="27"/>
<dbReference type="SUPFAM" id="SSF48225">
    <property type="entry name" value="Seven-hairpin glycosidases"/>
    <property type="match status" value="1"/>
</dbReference>
<keyword evidence="15 28" id="KW-0175">Coiled coil</keyword>
<evidence type="ECO:0000256" key="13">
    <source>
        <dbReference type="ARBA" id="ARBA00022989"/>
    </source>
</evidence>
<dbReference type="GO" id="GO:0000139">
    <property type="term" value="C:Golgi membrane"/>
    <property type="evidence" value="ECO:0007669"/>
    <property type="project" value="UniProtKB-SubCell"/>
</dbReference>
<evidence type="ECO:0000256" key="12">
    <source>
        <dbReference type="ARBA" id="ARBA00022968"/>
    </source>
</evidence>
<keyword evidence="13" id="KW-1133">Transmembrane helix</keyword>
<proteinExistence type="inferred from homology"/>
<dbReference type="InterPro" id="IPR012341">
    <property type="entry name" value="6hp_glycosidase-like_sf"/>
</dbReference>
<keyword evidence="16" id="KW-0472">Membrane</keyword>
<evidence type="ECO:0000256" key="11">
    <source>
        <dbReference type="ARBA" id="ARBA00022842"/>
    </source>
</evidence>
<comment type="cofactor">
    <cofactor evidence="2">
        <name>Mn(2+)</name>
        <dbReference type="ChEBI" id="CHEBI:29035"/>
    </cofactor>
</comment>
<dbReference type="EMBL" id="CM017702">
    <property type="protein sequence ID" value="TYG79340.1"/>
    <property type="molecule type" value="Genomic_DNA"/>
</dbReference>
<keyword evidence="14" id="KW-0333">Golgi apparatus</keyword>
<dbReference type="FunFam" id="1.50.10.10:FF:000024">
    <property type="entry name" value="alpha-1,2-Mannosidase"/>
    <property type="match status" value="1"/>
</dbReference>
<evidence type="ECO:0000256" key="15">
    <source>
        <dbReference type="ARBA" id="ARBA00023054"/>
    </source>
</evidence>
<comment type="catalytic activity">
    <reaction evidence="20">
        <text>N(4)-(alpha-D-Man-(1-&gt;2)-alpha-D-Man-(1-&gt;2)-alpha-D-Man-(1-&gt;3)-[alpha-D-Man-(1-&gt;3)-[alpha-D-Man-(1-&gt;2)-alpha-D-Man-(1-&gt;6)]-alpha-D-Man-(1-&gt;6)]-beta-D-Man-(1-&gt;4)-beta-D-GlcNAc-(1-&gt;4)-beta-D-GlcNAc)-L-asparaginyl-[protein] (N-glucan mannose isomer 8A1,2,3B1,3) + 3 H2O = N(4)-(alpha-D-Man-(1-&gt;3)-[alpha-D-Man-(1-&gt;3)-[alpha-D-Man-(1-&gt;6)]-alpha-D-Man-(1-&gt;6)]-beta-D-Man-(1-&gt;4)-beta-D-GlcNAc-(1-&gt;4)-beta-D-GlcNAc)-L-asparaginyl-[protein] (N-glucan mannose isomer 5A1,2) + 3 beta-D-mannose</text>
        <dbReference type="Rhea" id="RHEA:56028"/>
        <dbReference type="Rhea" id="RHEA-COMP:14358"/>
        <dbReference type="Rhea" id="RHEA-COMP:14367"/>
        <dbReference type="ChEBI" id="CHEBI:15377"/>
        <dbReference type="ChEBI" id="CHEBI:28563"/>
        <dbReference type="ChEBI" id="CHEBI:59087"/>
        <dbReference type="ChEBI" id="CHEBI:60628"/>
        <dbReference type="EC" id="3.2.1.113"/>
    </reaction>
</comment>
<dbReference type="Proteomes" id="UP000323506">
    <property type="component" value="Chromosome D02"/>
</dbReference>
<keyword evidence="9 27" id="KW-0378">Hydrolase</keyword>
<reference evidence="29 30" key="1">
    <citation type="submission" date="2019-06" db="EMBL/GenBank/DDBJ databases">
        <title>WGS assembly of Gossypium darwinii.</title>
        <authorList>
            <person name="Chen Z.J."/>
            <person name="Sreedasyam A."/>
            <person name="Ando A."/>
            <person name="Song Q."/>
            <person name="De L."/>
            <person name="Hulse-Kemp A."/>
            <person name="Ding M."/>
            <person name="Ye W."/>
            <person name="Kirkbride R."/>
            <person name="Jenkins J."/>
            <person name="Plott C."/>
            <person name="Lovell J."/>
            <person name="Lin Y.-M."/>
            <person name="Vaughn R."/>
            <person name="Liu B."/>
            <person name="Li W."/>
            <person name="Simpson S."/>
            <person name="Scheffler B."/>
            <person name="Saski C."/>
            <person name="Grover C."/>
            <person name="Hu G."/>
            <person name="Conover J."/>
            <person name="Carlson J."/>
            <person name="Shu S."/>
            <person name="Boston L."/>
            <person name="Williams M."/>
            <person name="Peterson D."/>
            <person name="Mcgee K."/>
            <person name="Jones D."/>
            <person name="Wendel J."/>
            <person name="Stelly D."/>
            <person name="Grimwood J."/>
            <person name="Schmutz J."/>
        </authorList>
    </citation>
    <scope>NUCLEOTIDE SEQUENCE [LARGE SCALE GENOMIC DNA]</scope>
    <source>
        <strain evidence="29">1808015.09</strain>
    </source>
</reference>